<evidence type="ECO:0000313" key="3">
    <source>
        <dbReference type="EMBL" id="BFO14589.1"/>
    </source>
</evidence>
<feature type="transmembrane region" description="Helical" evidence="2">
    <location>
        <begin position="25"/>
        <end position="48"/>
    </location>
</feature>
<accession>A0AAT9HB23</accession>
<feature type="compositionally biased region" description="Low complexity" evidence="1">
    <location>
        <begin position="130"/>
        <end position="147"/>
    </location>
</feature>
<feature type="region of interest" description="Disordered" evidence="1">
    <location>
        <begin position="127"/>
        <end position="147"/>
    </location>
</feature>
<organism evidence="3">
    <name type="scientific">Streptomyces haneummycinicus</name>
    <dbReference type="NCBI Taxonomy" id="3074435"/>
    <lineage>
        <taxon>Bacteria</taxon>
        <taxon>Bacillati</taxon>
        <taxon>Actinomycetota</taxon>
        <taxon>Actinomycetes</taxon>
        <taxon>Kitasatosporales</taxon>
        <taxon>Streptomycetaceae</taxon>
        <taxon>Streptomyces</taxon>
    </lineage>
</organism>
<keyword evidence="2" id="KW-0472">Membrane</keyword>
<sequence length="147" mass="15892">MSVRVRNVLDSYSDRVTPKSKVWQAVFIPSFPIAVMFAVFAGCAAVGVEWSRECPPSTLLHLAIPALQERPSECRELPLVADLPSVALGFTSTLAVTLYLTLVRRLSRLQRDLVASGLVQPEKFKAGELSKSSSASTGRSASAAWSN</sequence>
<dbReference type="EMBL" id="AP035768">
    <property type="protein sequence ID" value="BFO14589.1"/>
    <property type="molecule type" value="Genomic_DNA"/>
</dbReference>
<evidence type="ECO:0000256" key="1">
    <source>
        <dbReference type="SAM" id="MobiDB-lite"/>
    </source>
</evidence>
<proteinExistence type="predicted"/>
<keyword evidence="2" id="KW-0812">Transmembrane</keyword>
<name>A0AAT9HB23_9ACTN</name>
<keyword evidence="2" id="KW-1133">Transmembrane helix</keyword>
<reference evidence="3" key="2">
    <citation type="submission" date="2024-07" db="EMBL/GenBank/DDBJ databases">
        <title>Streptomyces haneummycinica sp. nov., a new antibiotic-producing actinobacterium isolated from marine sediment.</title>
        <authorList>
            <person name="Uemura M."/>
            <person name="Hamada M."/>
            <person name="Hirano S."/>
            <person name="Kobayashi K."/>
            <person name="Ohshiro T."/>
            <person name="Kobayashi T."/>
            <person name="Terahara T."/>
        </authorList>
    </citation>
    <scope>NUCLEOTIDE SEQUENCE</scope>
    <source>
        <strain evidence="3">KM77-8</strain>
    </source>
</reference>
<evidence type="ECO:0000256" key="2">
    <source>
        <dbReference type="SAM" id="Phobius"/>
    </source>
</evidence>
<gene>
    <name evidence="3" type="ORF">SHKM778_09770</name>
</gene>
<protein>
    <submittedName>
        <fullName evidence="3">Uncharacterized protein</fullName>
    </submittedName>
</protein>
<feature type="transmembrane region" description="Helical" evidence="2">
    <location>
        <begin position="85"/>
        <end position="103"/>
    </location>
</feature>
<reference evidence="3" key="1">
    <citation type="submission" date="2024-06" db="EMBL/GenBank/DDBJ databases">
        <authorList>
            <consortium name="consrtm"/>
            <person name="Uemura M."/>
            <person name="Terahara T."/>
        </authorList>
    </citation>
    <scope>NUCLEOTIDE SEQUENCE</scope>
    <source>
        <strain evidence="3">KM77-8</strain>
    </source>
</reference>
<dbReference type="AlphaFoldDB" id="A0AAT9HB23"/>